<comment type="caution">
    <text evidence="4">The sequence shown here is derived from an EMBL/GenBank/DDBJ whole genome shotgun (WGS) entry which is preliminary data.</text>
</comment>
<dbReference type="AlphaFoldDB" id="A0A9D4GSK4"/>
<proteinExistence type="predicted"/>
<dbReference type="InterPro" id="IPR013158">
    <property type="entry name" value="AID"/>
</dbReference>
<reference evidence="4" key="2">
    <citation type="submission" date="2020-11" db="EMBL/GenBank/DDBJ databases">
        <authorList>
            <person name="McCartney M.A."/>
            <person name="Auch B."/>
            <person name="Kono T."/>
            <person name="Mallez S."/>
            <person name="Becker A."/>
            <person name="Gohl D.M."/>
            <person name="Silverstein K.A.T."/>
            <person name="Koren S."/>
            <person name="Bechman K.B."/>
            <person name="Herman A."/>
            <person name="Abrahante J.E."/>
            <person name="Garbe J."/>
        </authorList>
    </citation>
    <scope>NUCLEOTIDE SEQUENCE</scope>
    <source>
        <strain evidence="4">Duluth1</strain>
        <tissue evidence="4">Whole animal</tissue>
    </source>
</reference>
<gene>
    <name evidence="4" type="ORF">DPMN_124086</name>
</gene>
<keyword evidence="2" id="KW-0378">Hydrolase</keyword>
<organism evidence="4 5">
    <name type="scientific">Dreissena polymorpha</name>
    <name type="common">Zebra mussel</name>
    <name type="synonym">Mytilus polymorpha</name>
    <dbReference type="NCBI Taxonomy" id="45954"/>
    <lineage>
        <taxon>Eukaryota</taxon>
        <taxon>Metazoa</taxon>
        <taxon>Spiralia</taxon>
        <taxon>Lophotrochozoa</taxon>
        <taxon>Mollusca</taxon>
        <taxon>Bivalvia</taxon>
        <taxon>Autobranchia</taxon>
        <taxon>Heteroconchia</taxon>
        <taxon>Euheterodonta</taxon>
        <taxon>Imparidentia</taxon>
        <taxon>Neoheterodontei</taxon>
        <taxon>Myida</taxon>
        <taxon>Dreissenoidea</taxon>
        <taxon>Dreissenidae</taxon>
        <taxon>Dreissena</taxon>
    </lineage>
</organism>
<reference evidence="4" key="1">
    <citation type="journal article" date="2019" name="bioRxiv">
        <title>The Genome of the Zebra Mussel, Dreissena polymorpha: A Resource for Invasive Species Research.</title>
        <authorList>
            <person name="McCartney M.A."/>
            <person name="Auch B."/>
            <person name="Kono T."/>
            <person name="Mallez S."/>
            <person name="Zhang Y."/>
            <person name="Obille A."/>
            <person name="Becker A."/>
            <person name="Abrahante J.E."/>
            <person name="Garbe J."/>
            <person name="Badalamenti J.P."/>
            <person name="Herman A."/>
            <person name="Mangelson H."/>
            <person name="Liachko I."/>
            <person name="Sullivan S."/>
            <person name="Sone E.D."/>
            <person name="Koren S."/>
            <person name="Silverstein K.A.T."/>
            <person name="Beckman K.B."/>
            <person name="Gohl D.M."/>
        </authorList>
    </citation>
    <scope>NUCLEOTIDE SEQUENCE</scope>
    <source>
        <strain evidence="4">Duluth1</strain>
        <tissue evidence="4">Whole animal</tissue>
    </source>
</reference>
<keyword evidence="1" id="KW-0479">Metal-binding</keyword>
<feature type="non-terminal residue" evidence="4">
    <location>
        <position position="228"/>
    </location>
</feature>
<evidence type="ECO:0000313" key="5">
    <source>
        <dbReference type="Proteomes" id="UP000828390"/>
    </source>
</evidence>
<protein>
    <recommendedName>
        <fullName evidence="3">Activation-induced cytidine deaminase AID domain-containing protein</fullName>
    </recommendedName>
</protein>
<dbReference type="EMBL" id="JAIWYP010000005">
    <property type="protein sequence ID" value="KAH3822310.1"/>
    <property type="molecule type" value="Genomic_DNA"/>
</dbReference>
<dbReference type="GO" id="GO:0005634">
    <property type="term" value="C:nucleus"/>
    <property type="evidence" value="ECO:0007669"/>
    <property type="project" value="TreeGrafter"/>
</dbReference>
<feature type="domain" description="Activation-induced cytidine deaminase AID" evidence="3">
    <location>
        <begin position="29"/>
        <end position="220"/>
    </location>
</feature>
<dbReference type="GO" id="GO:0005737">
    <property type="term" value="C:cytoplasm"/>
    <property type="evidence" value="ECO:0007669"/>
    <property type="project" value="TreeGrafter"/>
</dbReference>
<dbReference type="Pfam" id="PF08210">
    <property type="entry name" value="APOBEC_N"/>
    <property type="match status" value="1"/>
</dbReference>
<evidence type="ECO:0000256" key="1">
    <source>
        <dbReference type="ARBA" id="ARBA00022723"/>
    </source>
</evidence>
<dbReference type="GO" id="GO:0004126">
    <property type="term" value="F:cytidine deaminase activity"/>
    <property type="evidence" value="ECO:0007669"/>
    <property type="project" value="TreeGrafter"/>
</dbReference>
<keyword evidence="5" id="KW-1185">Reference proteome</keyword>
<evidence type="ECO:0000256" key="2">
    <source>
        <dbReference type="ARBA" id="ARBA00022801"/>
    </source>
</evidence>
<dbReference type="Proteomes" id="UP000828390">
    <property type="component" value="Unassembled WGS sequence"/>
</dbReference>
<dbReference type="GO" id="GO:0016554">
    <property type="term" value="P:cytidine to uridine editing"/>
    <property type="evidence" value="ECO:0007669"/>
    <property type="project" value="TreeGrafter"/>
</dbReference>
<dbReference type="Gene3D" id="3.40.140.10">
    <property type="entry name" value="Cytidine Deaminase, domain 2"/>
    <property type="match status" value="1"/>
</dbReference>
<dbReference type="GO" id="GO:0003723">
    <property type="term" value="F:RNA binding"/>
    <property type="evidence" value="ECO:0007669"/>
    <property type="project" value="TreeGrafter"/>
</dbReference>
<dbReference type="PANTHER" id="PTHR13857">
    <property type="entry name" value="MRNA EDITING ENZYME"/>
    <property type="match status" value="1"/>
</dbReference>
<dbReference type="GO" id="GO:0008270">
    <property type="term" value="F:zinc ion binding"/>
    <property type="evidence" value="ECO:0007669"/>
    <property type="project" value="InterPro"/>
</dbReference>
<name>A0A9D4GSK4_DREPO</name>
<evidence type="ECO:0000313" key="4">
    <source>
        <dbReference type="EMBL" id="KAH3822310.1"/>
    </source>
</evidence>
<evidence type="ECO:0000259" key="3">
    <source>
        <dbReference type="Pfam" id="PF08210"/>
    </source>
</evidence>
<dbReference type="InterPro" id="IPR050610">
    <property type="entry name" value="APOBEC_Cyt_Deaminase"/>
</dbReference>
<sequence length="228" mass="27470">MPVLSILDYKDYFAHTCKYGKFTDNWPQATILVYKCEWDIECKGHFNKGQIPWSVIRNEEECHVEECLLNSLREKLKTYHSFRYENFQNDVDGFKKNLHMKNNFVKPELKPVGYFSLRIYLSYSPCGKCADRLIAFKKEFHRELDVEISISFSNFYMHKERSNWAGLLKLRYYFRVAEGEAENFTILKGEERWEKFFQEMEVKGTETLSKWREIATKRRERETEDDVL</sequence>
<accession>A0A9D4GSK4</accession>